<dbReference type="Proteomes" id="UP000327013">
    <property type="component" value="Chromosome 8"/>
</dbReference>
<reference evidence="2 3" key="1">
    <citation type="submission" date="2019-06" db="EMBL/GenBank/DDBJ databases">
        <title>A chromosomal-level reference genome of Carpinus fangiana (Coryloideae, Betulaceae).</title>
        <authorList>
            <person name="Yang X."/>
            <person name="Wang Z."/>
            <person name="Zhang L."/>
            <person name="Hao G."/>
            <person name="Liu J."/>
            <person name="Yang Y."/>
        </authorList>
    </citation>
    <scope>NUCLEOTIDE SEQUENCE [LARGE SCALE GENOMIC DNA]</scope>
    <source>
        <strain evidence="2">Cfa_2016G</strain>
        <tissue evidence="2">Leaf</tissue>
    </source>
</reference>
<proteinExistence type="predicted"/>
<dbReference type="Pfam" id="PF13962">
    <property type="entry name" value="PGG"/>
    <property type="match status" value="1"/>
</dbReference>
<sequence length="70" mass="8081">MAFQAGINPPGGVWQQNIYKPRDGFNYSEINEQVLYKAFDISHAYLNHVNDTYLYRSIASYNLGKSYSKI</sequence>
<dbReference type="EMBL" id="CM017328">
    <property type="protein sequence ID" value="KAE8124870.1"/>
    <property type="molecule type" value="Genomic_DNA"/>
</dbReference>
<name>A0A5N6RU82_9ROSI</name>
<keyword evidence="3" id="KW-1185">Reference proteome</keyword>
<dbReference type="OrthoDB" id="681126at2759"/>
<dbReference type="AlphaFoldDB" id="A0A5N6RU82"/>
<feature type="domain" description="PGG" evidence="1">
    <location>
        <begin position="1"/>
        <end position="43"/>
    </location>
</feature>
<evidence type="ECO:0000313" key="3">
    <source>
        <dbReference type="Proteomes" id="UP000327013"/>
    </source>
</evidence>
<evidence type="ECO:0000313" key="2">
    <source>
        <dbReference type="EMBL" id="KAE8124870.1"/>
    </source>
</evidence>
<dbReference type="InterPro" id="IPR026961">
    <property type="entry name" value="PGG_dom"/>
</dbReference>
<gene>
    <name evidence="2" type="ORF">FH972_019717</name>
</gene>
<accession>A0A5N6RU82</accession>
<organism evidence="2 3">
    <name type="scientific">Carpinus fangiana</name>
    <dbReference type="NCBI Taxonomy" id="176857"/>
    <lineage>
        <taxon>Eukaryota</taxon>
        <taxon>Viridiplantae</taxon>
        <taxon>Streptophyta</taxon>
        <taxon>Embryophyta</taxon>
        <taxon>Tracheophyta</taxon>
        <taxon>Spermatophyta</taxon>
        <taxon>Magnoliopsida</taxon>
        <taxon>eudicotyledons</taxon>
        <taxon>Gunneridae</taxon>
        <taxon>Pentapetalae</taxon>
        <taxon>rosids</taxon>
        <taxon>fabids</taxon>
        <taxon>Fagales</taxon>
        <taxon>Betulaceae</taxon>
        <taxon>Carpinus</taxon>
    </lineage>
</organism>
<evidence type="ECO:0000259" key="1">
    <source>
        <dbReference type="Pfam" id="PF13962"/>
    </source>
</evidence>
<protein>
    <recommendedName>
        <fullName evidence="1">PGG domain-containing protein</fullName>
    </recommendedName>
</protein>